<dbReference type="Proteomes" id="UP000663760">
    <property type="component" value="Chromosome 6"/>
</dbReference>
<feature type="compositionally biased region" description="Polar residues" evidence="4">
    <location>
        <begin position="863"/>
        <end position="888"/>
    </location>
</feature>
<dbReference type="InterPro" id="IPR035441">
    <property type="entry name" value="TFIIS/LEDGF_dom_sf"/>
</dbReference>
<feature type="compositionally biased region" description="Polar residues" evidence="4">
    <location>
        <begin position="418"/>
        <end position="427"/>
    </location>
</feature>
<feature type="domain" description="TFIIS N-terminal" evidence="6">
    <location>
        <begin position="327"/>
        <end position="406"/>
    </location>
</feature>
<dbReference type="InterPro" id="IPR003617">
    <property type="entry name" value="TFIIS/CRSP70_N_sub"/>
</dbReference>
<feature type="compositionally biased region" description="Basic and acidic residues" evidence="4">
    <location>
        <begin position="223"/>
        <end position="238"/>
    </location>
</feature>
<feature type="compositionally biased region" description="Polar residues" evidence="4">
    <location>
        <begin position="795"/>
        <end position="812"/>
    </location>
</feature>
<evidence type="ECO:0000256" key="2">
    <source>
        <dbReference type="ARBA" id="ARBA00023242"/>
    </source>
</evidence>
<gene>
    <name evidence="7" type="ORF">SI8410_06008493</name>
</gene>
<feature type="compositionally biased region" description="Basic and acidic residues" evidence="4">
    <location>
        <begin position="1076"/>
        <end position="1100"/>
    </location>
</feature>
<evidence type="ECO:0000259" key="5">
    <source>
        <dbReference type="PROSITE" id="PS51038"/>
    </source>
</evidence>
<dbReference type="PROSITE" id="PS51319">
    <property type="entry name" value="TFIIS_N"/>
    <property type="match status" value="1"/>
</dbReference>
<dbReference type="SUPFAM" id="SSF47676">
    <property type="entry name" value="Conserved domain common to transcription factors TFIIS, elongin A, CRSP70"/>
    <property type="match status" value="1"/>
</dbReference>
<dbReference type="PROSITE" id="PS51038">
    <property type="entry name" value="BAH"/>
    <property type="match status" value="1"/>
</dbReference>
<evidence type="ECO:0000313" key="7">
    <source>
        <dbReference type="EMBL" id="CAA7397828.1"/>
    </source>
</evidence>
<feature type="region of interest" description="Disordered" evidence="4">
    <location>
        <begin position="1360"/>
        <end position="1384"/>
    </location>
</feature>
<dbReference type="PANTHER" id="PTHR46548:SF1">
    <property type="entry name" value="BAH AND TFIIS DOMAIN-CONTAINING PROTEIN-RELATED"/>
    <property type="match status" value="1"/>
</dbReference>
<feature type="compositionally biased region" description="Polar residues" evidence="4">
    <location>
        <begin position="445"/>
        <end position="464"/>
    </location>
</feature>
<feature type="region of interest" description="Disordered" evidence="4">
    <location>
        <begin position="416"/>
        <end position="477"/>
    </location>
</feature>
<dbReference type="InterPro" id="IPR017923">
    <property type="entry name" value="TFIIS_N"/>
</dbReference>
<feature type="compositionally biased region" description="Polar residues" evidence="4">
    <location>
        <begin position="556"/>
        <end position="572"/>
    </location>
</feature>
<dbReference type="Pfam" id="PF08711">
    <property type="entry name" value="Med26"/>
    <property type="match status" value="1"/>
</dbReference>
<dbReference type="GO" id="GO:0003682">
    <property type="term" value="F:chromatin binding"/>
    <property type="evidence" value="ECO:0007669"/>
    <property type="project" value="InterPro"/>
</dbReference>
<dbReference type="Gene3D" id="1.20.930.10">
    <property type="entry name" value="Conserved domain common to transcription factors TFIIS, elongin A, CRSP70"/>
    <property type="match status" value="1"/>
</dbReference>
<feature type="compositionally biased region" description="Low complexity" evidence="4">
    <location>
        <begin position="657"/>
        <end position="666"/>
    </location>
</feature>
<feature type="compositionally biased region" description="Low complexity" evidence="4">
    <location>
        <begin position="527"/>
        <end position="541"/>
    </location>
</feature>
<evidence type="ECO:0000259" key="6">
    <source>
        <dbReference type="PROSITE" id="PS51319"/>
    </source>
</evidence>
<proteinExistence type="predicted"/>
<feature type="compositionally biased region" description="Polar residues" evidence="4">
    <location>
        <begin position="820"/>
        <end position="839"/>
    </location>
</feature>
<accession>A0A7I8KL62</accession>
<organism evidence="7 8">
    <name type="scientific">Spirodela intermedia</name>
    <name type="common">Intermediate duckweed</name>
    <dbReference type="NCBI Taxonomy" id="51605"/>
    <lineage>
        <taxon>Eukaryota</taxon>
        <taxon>Viridiplantae</taxon>
        <taxon>Streptophyta</taxon>
        <taxon>Embryophyta</taxon>
        <taxon>Tracheophyta</taxon>
        <taxon>Spermatophyta</taxon>
        <taxon>Magnoliopsida</taxon>
        <taxon>Liliopsida</taxon>
        <taxon>Araceae</taxon>
        <taxon>Lemnoideae</taxon>
        <taxon>Spirodela</taxon>
    </lineage>
</organism>
<feature type="region of interest" description="Disordered" evidence="4">
    <location>
        <begin position="916"/>
        <end position="981"/>
    </location>
</feature>
<feature type="compositionally biased region" description="Polar residues" evidence="4">
    <location>
        <begin position="1368"/>
        <end position="1378"/>
    </location>
</feature>
<comment type="subcellular location">
    <subcellularLocation>
        <location evidence="1 3">Nucleus</location>
    </subcellularLocation>
</comment>
<feature type="compositionally biased region" description="Low complexity" evidence="4">
    <location>
        <begin position="591"/>
        <end position="602"/>
    </location>
</feature>
<feature type="region of interest" description="Disordered" evidence="4">
    <location>
        <begin position="524"/>
        <end position="677"/>
    </location>
</feature>
<name>A0A7I8KL62_SPIIN</name>
<evidence type="ECO:0000313" key="8">
    <source>
        <dbReference type="Proteomes" id="UP000663760"/>
    </source>
</evidence>
<reference evidence="7" key="1">
    <citation type="submission" date="2020-02" db="EMBL/GenBank/DDBJ databases">
        <authorList>
            <person name="Scholz U."/>
            <person name="Mascher M."/>
            <person name="Fiebig A."/>
        </authorList>
    </citation>
    <scope>NUCLEOTIDE SEQUENCE</scope>
</reference>
<feature type="region of interest" description="Disordered" evidence="4">
    <location>
        <begin position="1067"/>
        <end position="1152"/>
    </location>
</feature>
<feature type="region of interest" description="Disordered" evidence="4">
    <location>
        <begin position="795"/>
        <end position="902"/>
    </location>
</feature>
<feature type="compositionally biased region" description="Polar residues" evidence="4">
    <location>
        <begin position="203"/>
        <end position="214"/>
    </location>
</feature>
<dbReference type="InterPro" id="IPR001025">
    <property type="entry name" value="BAH_dom"/>
</dbReference>
<evidence type="ECO:0000256" key="3">
    <source>
        <dbReference type="PROSITE-ProRule" id="PRU00649"/>
    </source>
</evidence>
<protein>
    <submittedName>
        <fullName evidence="7">Uncharacterized protein</fullName>
    </submittedName>
</protein>
<dbReference type="SMART" id="SM00509">
    <property type="entry name" value="TFS2N"/>
    <property type="match status" value="1"/>
</dbReference>
<dbReference type="Gene3D" id="2.30.30.490">
    <property type="match status" value="1"/>
</dbReference>
<dbReference type="EMBL" id="LR746269">
    <property type="protein sequence ID" value="CAA7397828.1"/>
    <property type="molecule type" value="Genomic_DNA"/>
</dbReference>
<feature type="region of interest" description="Disordered" evidence="4">
    <location>
        <begin position="701"/>
        <end position="754"/>
    </location>
</feature>
<feature type="compositionally biased region" description="Basic and acidic residues" evidence="4">
    <location>
        <begin position="542"/>
        <end position="555"/>
    </location>
</feature>
<feature type="compositionally biased region" description="Basic and acidic residues" evidence="4">
    <location>
        <begin position="1140"/>
        <end position="1152"/>
    </location>
</feature>
<dbReference type="SMART" id="SM00439">
    <property type="entry name" value="BAH"/>
    <property type="match status" value="1"/>
</dbReference>
<evidence type="ECO:0000256" key="4">
    <source>
        <dbReference type="SAM" id="MobiDB-lite"/>
    </source>
</evidence>
<dbReference type="CDD" id="cd00183">
    <property type="entry name" value="TFIIS_I"/>
    <property type="match status" value="1"/>
</dbReference>
<keyword evidence="2 3" id="KW-0539">Nucleus</keyword>
<dbReference type="InterPro" id="IPR043151">
    <property type="entry name" value="BAH_sf"/>
</dbReference>
<feature type="region of interest" description="Disordered" evidence="4">
    <location>
        <begin position="179"/>
        <end position="238"/>
    </location>
</feature>
<keyword evidence="8" id="KW-1185">Reference proteome</keyword>
<feature type="domain" description="BAH" evidence="5">
    <location>
        <begin position="40"/>
        <end position="154"/>
    </location>
</feature>
<evidence type="ECO:0000256" key="1">
    <source>
        <dbReference type="ARBA" id="ARBA00004123"/>
    </source>
</evidence>
<dbReference type="OrthoDB" id="1917005at2759"/>
<feature type="compositionally biased region" description="Basic and acidic residues" evidence="4">
    <location>
        <begin position="701"/>
        <end position="734"/>
    </location>
</feature>
<dbReference type="PANTHER" id="PTHR46548">
    <property type="entry name" value="BAH AND TFIIS DOMAIN-CONTAINING PROTEIN-RELATED"/>
    <property type="match status" value="1"/>
</dbReference>
<dbReference type="GO" id="GO:0005634">
    <property type="term" value="C:nucleus"/>
    <property type="evidence" value="ECO:0007669"/>
    <property type="project" value="UniProtKB-SubCell"/>
</dbReference>
<sequence>MRWCPTGHQGKGKRRKSEIHRLMIICLLAVELFHFSLDGRRILIGDCALFQAGNSPPFIGIIRWFSPGKQDQLKLGVNRLYRPSEVKLAKGILLEAAPNEVFYSFQKDEISAELLLHPCKVAFLCKGVELPQWISSFVCRRVYDSTNKCLWWLTDQDYIDDQQEEIAKLLGKTQVEMHAAVQPGGRSPKQLNGPAQQPKPGTDSVQNNNASLPSQVKGKKRAEKGDQASDSIKRERLLKADDGDSNSFKVESTLKAEIEKITDKGALINVDAVEKLVQLMQVDKGERKIDLAGRVLLADVIAATDKSDCLGRFVQLRGVPLLDDWLQEAHKRKNGDGTTPKECEKSVDELLLALLHALDKLPVNLEALQTSQVGKSVNHLRSHKNSEIQKKARSLVDTWKKRVDVEMTKLEMTKLNDAKSTGTNQAASWPGKPGFSEVSYGGNKRSGSSEASLKSPVAQSSTCKSLPVKASHGDSVMKLNSGQSASVKLPSTLATSLSIGTKDSQSKAGGSSWTAELPLTAIEEKSSGSSQSQNNSQSCSSDHGKQGSAWKEDAKSSTSGSTHANKVSVGTSRQRKASNGLVGTGSSGAQKDSSLSKPSPLSRNLQLEKVPQHGLPGERTGDAPSADHGNNQRLIVRLPNPGRSPARSTSGGCFEDSSQTSTWSSSPVAAEKVGHINQRTKLKNDDCRASVTTDVNAESWHSNDLKGADGVDGADKSTTAVRDEKHMSTDKSGKAADAFKPTSLSESKPVKTFDTLSPINALIESCVKYSEASASSGGDDSGMNLLASVAAGEISKSNLLSPSGSPRRNSPASEDHPDPCTTNKVKSTVSSGGALTNVSEYPEDCTDDDSEKHEPSAVPGVWEQQNSSEIVPNSCDDSQSIQSPQESRATIDNRAQHLGSVDIPCKNAESISKAESKVNAAEAEGRVPLTTLSEDVKGVFPEDDSPKQLRRKRKASSPVTDAVQDSKHKAGSPTSDESKHADCVREITISSSIQAGDGSDLNCSARISNCDESVEIASSSPPGKQDVADGVLHDAATPTGQQLPSDVAVSSNSFSRNSINATLVSSTNAGLEAEDEGKKEKSDSLVLKSRMDQTDTEKKVLGSLAAPTADDRTCSLTPSTDDGSDDNYKEVSHPCSTSANHEEPSIASAHTEECTKSLNSGYEVDLVREEVACSTEVSSAVASPVQDTSTKLDFDLNEGFSVDEASTAEPVASAALESSSSVHLMSLQPFTMSLISNTSPVPITVAAPAKGPFVPPETLLKSKGEPGWRGSAATSAFRPAEPRKIWEYLSGTSNSPSSDAVVAGRQPRPPLDIDLNVADERVTEDLAQGGFSQEAVSESRVMCNRDAQVRKSSGVLDLDLNRVDESTENGQSASTSQRLDVPLPRMRSSPGAFPNSGANMLRDFDLNDGPGVDEAGADQVPRGQLSMGNSIPFLPTLRLNNNELGNLSTWFPPGNSYPAVAMPSFMPERVDQQPYSIVAAPGGQRILSSAAGGFPFGSSFPLASTSYSMGSTPYVDSAFVEEQSRLYQTAGRALKRKEPEGGWDGERFTCK</sequence>